<comment type="caution">
    <text evidence="3">The sequence shown here is derived from an EMBL/GenBank/DDBJ whole genome shotgun (WGS) entry which is preliminary data.</text>
</comment>
<feature type="region of interest" description="Disordered" evidence="1">
    <location>
        <begin position="262"/>
        <end position="315"/>
    </location>
</feature>
<dbReference type="EMBL" id="SOZI01000050">
    <property type="protein sequence ID" value="TNY21107.1"/>
    <property type="molecule type" value="Genomic_DNA"/>
</dbReference>
<keyword evidence="4" id="KW-1185">Reference proteome</keyword>
<gene>
    <name evidence="3" type="ORF">DMC30DRAFT_395718</name>
</gene>
<protein>
    <recommendedName>
        <fullName evidence="2">F-box domain-containing protein</fullName>
    </recommendedName>
</protein>
<feature type="compositionally biased region" description="Acidic residues" evidence="1">
    <location>
        <begin position="751"/>
        <end position="762"/>
    </location>
</feature>
<feature type="region of interest" description="Disordered" evidence="1">
    <location>
        <begin position="1"/>
        <end position="93"/>
    </location>
</feature>
<dbReference type="Pfam" id="PF12937">
    <property type="entry name" value="F-box-like"/>
    <property type="match status" value="1"/>
</dbReference>
<proteinExistence type="predicted"/>
<dbReference type="OrthoDB" id="2322499at2759"/>
<dbReference type="InterPro" id="IPR036047">
    <property type="entry name" value="F-box-like_dom_sf"/>
</dbReference>
<sequence length="762" mass="85681">MSTRAPPTRKSAAIALSYAEQASSSDQSEDGLNDSAGRGGQRAKGKAKGGRKGSKGKGKAVEVDDDDEGDDEGQPRKKARKAVKGKQKGRSKGTAKLEVLKTLPVEMLTEIFSHLDPGDLLPLSMVNKQYRSLLTAKSSGRLWKVARDRLKIKDLSAGGSTEWQYASLLFAKTCQRCNGGKGVCTFADLRVRYCNSCQAQQIVKLSALKRTHPKESAKLHPRAKEVVLKTPGWRSWTTEDKQCALLSDLQQATAVLRDLEAQDEDSDIAVDRPEPAPASSPTSTSFGRGRRSRAYASKTWSARQDERSDDEADTVSPFTRRVNEYVEKRKGVLKEINEDARKIGRAVWTAKRHLQEKQNKTRRDQTWASTNRSQVLKQKVFALGLGYVQEDFRGAWDRSKLVTWPEPVTDEEWERIKPKILKLLKRGRRQAEDERVLVRQRSLQRSLRPRYNQLKESLPKSARPFVPLFVDFLLLPSIRPLWETGDLATLVQRWDEALDAIKEDLTQFRLDLAIHAHSIVLEATTDPDRRSADDERDDDRDDLADVDLDAFFARATSFVCCGAKDCRQRKNSPYDPWSRTMSNPKDLRSGAVGPLVDVLEHLHENHNAADTIQDKRRFGSAPEHHIKLPLEVACAVSALLEVNQLNPATAGVAELERAEEGVRRYEWENCSSSWRNFYPNKAWFDLLYAVWNRGDKLSRLKPPVYLDPPVVVLHPLKHPRPGFYKDDVHRGGDSATEVSSSSCFGSFGGSDSDDVVGDESDW</sequence>
<reference evidence="3 4" key="1">
    <citation type="submission" date="2019-03" db="EMBL/GenBank/DDBJ databases">
        <title>Rhodosporidium diobovatum UCD-FST 08-225 genome sequencing, assembly, and annotation.</title>
        <authorList>
            <person name="Fakankun I.U."/>
            <person name="Fristensky B."/>
            <person name="Levin D.B."/>
        </authorList>
    </citation>
    <scope>NUCLEOTIDE SEQUENCE [LARGE SCALE GENOMIC DNA]</scope>
    <source>
        <strain evidence="3 4">UCD-FST 08-225</strain>
    </source>
</reference>
<dbReference type="PROSITE" id="PS50181">
    <property type="entry name" value="FBOX"/>
    <property type="match status" value="1"/>
</dbReference>
<evidence type="ECO:0000313" key="3">
    <source>
        <dbReference type="EMBL" id="TNY21107.1"/>
    </source>
</evidence>
<organism evidence="3 4">
    <name type="scientific">Rhodotorula diobovata</name>
    <dbReference type="NCBI Taxonomy" id="5288"/>
    <lineage>
        <taxon>Eukaryota</taxon>
        <taxon>Fungi</taxon>
        <taxon>Dikarya</taxon>
        <taxon>Basidiomycota</taxon>
        <taxon>Pucciniomycotina</taxon>
        <taxon>Microbotryomycetes</taxon>
        <taxon>Sporidiobolales</taxon>
        <taxon>Sporidiobolaceae</taxon>
        <taxon>Rhodotorula</taxon>
    </lineage>
</organism>
<feature type="compositionally biased region" description="Acidic residues" evidence="1">
    <location>
        <begin position="63"/>
        <end position="72"/>
    </location>
</feature>
<feature type="compositionally biased region" description="Basic residues" evidence="1">
    <location>
        <begin position="76"/>
        <end position="93"/>
    </location>
</feature>
<name>A0A5C5FVZ1_9BASI</name>
<dbReference type="SMART" id="SM00256">
    <property type="entry name" value="FBOX"/>
    <property type="match status" value="1"/>
</dbReference>
<dbReference type="Proteomes" id="UP000311382">
    <property type="component" value="Unassembled WGS sequence"/>
</dbReference>
<evidence type="ECO:0000313" key="4">
    <source>
        <dbReference type="Proteomes" id="UP000311382"/>
    </source>
</evidence>
<feature type="domain" description="F-box" evidence="2">
    <location>
        <begin position="97"/>
        <end position="146"/>
    </location>
</feature>
<evidence type="ECO:0000256" key="1">
    <source>
        <dbReference type="SAM" id="MobiDB-lite"/>
    </source>
</evidence>
<dbReference type="SUPFAM" id="SSF81383">
    <property type="entry name" value="F-box domain"/>
    <property type="match status" value="1"/>
</dbReference>
<accession>A0A5C5FVZ1</accession>
<feature type="region of interest" description="Disordered" evidence="1">
    <location>
        <begin position="727"/>
        <end position="762"/>
    </location>
</feature>
<dbReference type="AlphaFoldDB" id="A0A5C5FVZ1"/>
<dbReference type="InterPro" id="IPR001810">
    <property type="entry name" value="F-box_dom"/>
</dbReference>
<feature type="compositionally biased region" description="Basic residues" evidence="1">
    <location>
        <begin position="41"/>
        <end position="58"/>
    </location>
</feature>
<evidence type="ECO:0000259" key="2">
    <source>
        <dbReference type="PROSITE" id="PS50181"/>
    </source>
</evidence>
<dbReference type="Gene3D" id="1.20.1280.50">
    <property type="match status" value="1"/>
</dbReference>
<feature type="compositionally biased region" description="Low complexity" evidence="1">
    <location>
        <begin position="277"/>
        <end position="287"/>
    </location>
</feature>